<gene>
    <name evidence="1" type="ORF">Lbru_0763</name>
</gene>
<dbReference type="AlphaFoldDB" id="A0A0W0STX0"/>
<evidence type="ECO:0000313" key="1">
    <source>
        <dbReference type="EMBL" id="KTC86822.1"/>
    </source>
</evidence>
<evidence type="ECO:0000313" key="2">
    <source>
        <dbReference type="Proteomes" id="UP000054742"/>
    </source>
</evidence>
<dbReference type="EMBL" id="LNXV01000004">
    <property type="protein sequence ID" value="KTC86822.1"/>
    <property type="molecule type" value="Genomic_DNA"/>
</dbReference>
<protein>
    <submittedName>
        <fullName evidence="1">Uncharacterized protein</fullName>
    </submittedName>
</protein>
<keyword evidence="2" id="KW-1185">Reference proteome</keyword>
<dbReference type="RefSeq" id="WP_058440841.1">
    <property type="nucleotide sequence ID" value="NZ_CAAAHU010000022.1"/>
</dbReference>
<comment type="caution">
    <text evidence="1">The sequence shown here is derived from an EMBL/GenBank/DDBJ whole genome shotgun (WGS) entry which is preliminary data.</text>
</comment>
<dbReference type="STRING" id="29422.Lbru_0763"/>
<accession>A0A0W0STX0</accession>
<name>A0A0W0STX0_9GAMM</name>
<dbReference type="Proteomes" id="UP000054742">
    <property type="component" value="Unassembled WGS sequence"/>
</dbReference>
<organism evidence="1 2">
    <name type="scientific">Legionella brunensis</name>
    <dbReference type="NCBI Taxonomy" id="29422"/>
    <lineage>
        <taxon>Bacteria</taxon>
        <taxon>Pseudomonadati</taxon>
        <taxon>Pseudomonadota</taxon>
        <taxon>Gammaproteobacteria</taxon>
        <taxon>Legionellales</taxon>
        <taxon>Legionellaceae</taxon>
        <taxon>Legionella</taxon>
    </lineage>
</organism>
<proteinExistence type="predicted"/>
<sequence>MANKNPKIRPTPEEAIQFFETIQHSLSNILPKPPRKIALFSVNEYLHYIQEIKNCDEDNTPIVKESDNHSSQEEKKLCHHHEVVFIS</sequence>
<reference evidence="1 2" key="1">
    <citation type="submission" date="2015-11" db="EMBL/GenBank/DDBJ databases">
        <title>Genomic analysis of 38 Legionella species identifies large and diverse effector repertoires.</title>
        <authorList>
            <person name="Burstein D."/>
            <person name="Amaro F."/>
            <person name="Zusman T."/>
            <person name="Lifshitz Z."/>
            <person name="Cohen O."/>
            <person name="Gilbert J.A."/>
            <person name="Pupko T."/>
            <person name="Shuman H.A."/>
            <person name="Segal G."/>
        </authorList>
    </citation>
    <scope>NUCLEOTIDE SEQUENCE [LARGE SCALE GENOMIC DNA]</scope>
    <source>
        <strain evidence="1 2">ATCC 43878</strain>
    </source>
</reference>